<evidence type="ECO:0000313" key="2">
    <source>
        <dbReference type="Proteomes" id="UP000827976"/>
    </source>
</evidence>
<accession>A0ACB7WAU5</accession>
<sequence>MKDRMERFSVLPFSIGCVSHSSVAVSENHSTKKTHTDAPPPLPPKCGGESPVTMRTGKSSSSSTFGFLPLPRPNIAAGIQRLMKSFKSLSQLFSVYEEEDEEMEMEIGFPTDVQHLAHIGLDGFSNIGNMKSWEKTPDCLSLPSLSLRQFELAMASQADAQLAHQHGPLQLA</sequence>
<dbReference type="Proteomes" id="UP000827976">
    <property type="component" value="Chromosome 4"/>
</dbReference>
<reference evidence="2" key="1">
    <citation type="journal article" date="2022" name="Nat. Commun.">
        <title>Chromosome evolution and the genetic basis of agronomically important traits in greater yam.</title>
        <authorList>
            <person name="Bredeson J.V."/>
            <person name="Lyons J.B."/>
            <person name="Oniyinde I.O."/>
            <person name="Okereke N.R."/>
            <person name="Kolade O."/>
            <person name="Nnabue I."/>
            <person name="Nwadili C.O."/>
            <person name="Hribova E."/>
            <person name="Parker M."/>
            <person name="Nwogha J."/>
            <person name="Shu S."/>
            <person name="Carlson J."/>
            <person name="Kariba R."/>
            <person name="Muthemba S."/>
            <person name="Knop K."/>
            <person name="Barton G.J."/>
            <person name="Sherwood A.V."/>
            <person name="Lopez-Montes A."/>
            <person name="Asiedu R."/>
            <person name="Jamnadass R."/>
            <person name="Muchugi A."/>
            <person name="Goodstein D."/>
            <person name="Egesi C.N."/>
            <person name="Featherston J."/>
            <person name="Asfaw A."/>
            <person name="Simpson G.G."/>
            <person name="Dolezel J."/>
            <person name="Hendre P.S."/>
            <person name="Van Deynze A."/>
            <person name="Kumar P.L."/>
            <person name="Obidiegwu J.E."/>
            <person name="Bhattacharjee R."/>
            <person name="Rokhsar D.S."/>
        </authorList>
    </citation>
    <scope>NUCLEOTIDE SEQUENCE [LARGE SCALE GENOMIC DNA]</scope>
    <source>
        <strain evidence="2">cv. TDa95/00328</strain>
    </source>
</reference>
<evidence type="ECO:0000313" key="1">
    <source>
        <dbReference type="EMBL" id="KAH7684950.1"/>
    </source>
</evidence>
<keyword evidence="2" id="KW-1185">Reference proteome</keyword>
<gene>
    <name evidence="1" type="ORF">IHE45_04G009500</name>
</gene>
<organism evidence="1 2">
    <name type="scientific">Dioscorea alata</name>
    <name type="common">Purple yam</name>
    <dbReference type="NCBI Taxonomy" id="55571"/>
    <lineage>
        <taxon>Eukaryota</taxon>
        <taxon>Viridiplantae</taxon>
        <taxon>Streptophyta</taxon>
        <taxon>Embryophyta</taxon>
        <taxon>Tracheophyta</taxon>
        <taxon>Spermatophyta</taxon>
        <taxon>Magnoliopsida</taxon>
        <taxon>Liliopsida</taxon>
        <taxon>Dioscoreales</taxon>
        <taxon>Dioscoreaceae</taxon>
        <taxon>Dioscorea</taxon>
    </lineage>
</organism>
<protein>
    <submittedName>
        <fullName evidence="1">CRIB domain-containing protein</fullName>
    </submittedName>
</protein>
<proteinExistence type="predicted"/>
<dbReference type="EMBL" id="CM037014">
    <property type="protein sequence ID" value="KAH7684950.1"/>
    <property type="molecule type" value="Genomic_DNA"/>
</dbReference>
<name>A0ACB7WAU5_DIOAL</name>
<comment type="caution">
    <text evidence="1">The sequence shown here is derived from an EMBL/GenBank/DDBJ whole genome shotgun (WGS) entry which is preliminary data.</text>
</comment>